<name>A0A3Q9JJH3_9GAMM</name>
<keyword evidence="4 15" id="KW-0963">Cytoplasm</keyword>
<accession>A0A3Q9JJH3</accession>
<keyword evidence="6 15" id="KW-0548">Nucleotidyltransferase</keyword>
<protein>
    <recommendedName>
        <fullName evidence="15">DNA polymerase IV</fullName>
        <shortName evidence="15">Pol IV</shortName>
        <ecNumber evidence="15">2.7.7.7</ecNumber>
    </recommendedName>
</protein>
<dbReference type="InterPro" id="IPR043128">
    <property type="entry name" value="Rev_trsase/Diguanyl_cyclase"/>
</dbReference>
<dbReference type="Gene3D" id="3.30.70.270">
    <property type="match status" value="1"/>
</dbReference>
<dbReference type="PANTHER" id="PTHR11076">
    <property type="entry name" value="DNA REPAIR POLYMERASE UMUC / TRANSFERASE FAMILY MEMBER"/>
    <property type="match status" value="1"/>
</dbReference>
<feature type="site" description="Substrate discrimination" evidence="15">
    <location>
        <position position="18"/>
    </location>
</feature>
<dbReference type="SUPFAM" id="SSF56672">
    <property type="entry name" value="DNA/RNA polymerases"/>
    <property type="match status" value="1"/>
</dbReference>
<comment type="similarity">
    <text evidence="2 15">Belongs to the DNA polymerase type-Y family.</text>
</comment>
<evidence type="ECO:0000256" key="4">
    <source>
        <dbReference type="ARBA" id="ARBA00022490"/>
    </source>
</evidence>
<dbReference type="GO" id="GO:0003887">
    <property type="term" value="F:DNA-directed DNA polymerase activity"/>
    <property type="evidence" value="ECO:0007669"/>
    <property type="project" value="UniProtKB-UniRule"/>
</dbReference>
<dbReference type="InterPro" id="IPR036775">
    <property type="entry name" value="DNA_pol_Y-fam_lit_finger_sf"/>
</dbReference>
<evidence type="ECO:0000256" key="2">
    <source>
        <dbReference type="ARBA" id="ARBA00010945"/>
    </source>
</evidence>
<evidence type="ECO:0000256" key="1">
    <source>
        <dbReference type="ARBA" id="ARBA00004496"/>
    </source>
</evidence>
<dbReference type="Gene3D" id="1.10.150.20">
    <property type="entry name" value="5' to 3' exonuclease, C-terminal subdomain"/>
    <property type="match status" value="1"/>
</dbReference>
<evidence type="ECO:0000256" key="7">
    <source>
        <dbReference type="ARBA" id="ARBA00022705"/>
    </source>
</evidence>
<dbReference type="Pfam" id="PF00817">
    <property type="entry name" value="IMS"/>
    <property type="match status" value="1"/>
</dbReference>
<dbReference type="GO" id="GO:0003684">
    <property type="term" value="F:damaged DNA binding"/>
    <property type="evidence" value="ECO:0007669"/>
    <property type="project" value="InterPro"/>
</dbReference>
<dbReference type="EMBL" id="CP029822">
    <property type="protein sequence ID" value="AZS50989.1"/>
    <property type="molecule type" value="Genomic_DNA"/>
</dbReference>
<dbReference type="Proteomes" id="UP000273143">
    <property type="component" value="Chromosome"/>
</dbReference>
<dbReference type="InterPro" id="IPR053848">
    <property type="entry name" value="IMS_HHH_1"/>
</dbReference>
<keyword evidence="10 15" id="KW-0460">Magnesium</keyword>
<keyword evidence="3 15" id="KW-0515">Mutator protein</keyword>
<evidence type="ECO:0000259" key="16">
    <source>
        <dbReference type="PROSITE" id="PS50173"/>
    </source>
</evidence>
<dbReference type="Pfam" id="PF11799">
    <property type="entry name" value="IMS_C"/>
    <property type="match status" value="1"/>
</dbReference>
<keyword evidence="11 15" id="KW-0239">DNA-directed DNA polymerase</keyword>
<keyword evidence="7 15" id="KW-0235">DNA replication</keyword>
<evidence type="ECO:0000256" key="10">
    <source>
        <dbReference type="ARBA" id="ARBA00022842"/>
    </source>
</evidence>
<dbReference type="Gene3D" id="3.30.1490.100">
    <property type="entry name" value="DNA polymerase, Y-family, little finger domain"/>
    <property type="match status" value="1"/>
</dbReference>
<dbReference type="EC" id="2.7.7.7" evidence="15"/>
<dbReference type="PANTHER" id="PTHR11076:SF33">
    <property type="entry name" value="DNA POLYMERASE KAPPA"/>
    <property type="match status" value="1"/>
</dbReference>
<dbReference type="RefSeq" id="WP_127163718.1">
    <property type="nucleotide sequence ID" value="NZ_CP029822.1"/>
</dbReference>
<dbReference type="GO" id="GO:0000287">
    <property type="term" value="F:magnesium ion binding"/>
    <property type="evidence" value="ECO:0007669"/>
    <property type="project" value="UniProtKB-UniRule"/>
</dbReference>
<evidence type="ECO:0000256" key="5">
    <source>
        <dbReference type="ARBA" id="ARBA00022679"/>
    </source>
</evidence>
<dbReference type="CDD" id="cd03586">
    <property type="entry name" value="PolY_Pol_IV_kappa"/>
    <property type="match status" value="1"/>
</dbReference>
<evidence type="ECO:0000256" key="11">
    <source>
        <dbReference type="ARBA" id="ARBA00022932"/>
    </source>
</evidence>
<dbReference type="InterPro" id="IPR017961">
    <property type="entry name" value="DNA_pol_Y-fam_little_finger"/>
</dbReference>
<dbReference type="KEGG" id="emo:DM558_09445"/>
<evidence type="ECO:0000313" key="17">
    <source>
        <dbReference type="EMBL" id="AZS50989.1"/>
    </source>
</evidence>
<comment type="subunit">
    <text evidence="15">Monomer.</text>
</comment>
<dbReference type="GO" id="GO:0005829">
    <property type="term" value="C:cytosol"/>
    <property type="evidence" value="ECO:0007669"/>
    <property type="project" value="TreeGrafter"/>
</dbReference>
<keyword evidence="9 15" id="KW-0227">DNA damage</keyword>
<comment type="function">
    <text evidence="15">Poorly processive, error-prone DNA polymerase involved in untargeted mutagenesis. Copies undamaged DNA at stalled replication forks, which arise in vivo from mismatched or misaligned primer ends. These misaligned primers can be extended by PolIV. Exhibits no 3'-5' exonuclease (proofreading) activity. May be involved in translesional synthesis, in conjunction with the beta clamp from PolIII.</text>
</comment>
<dbReference type="GO" id="GO:0042276">
    <property type="term" value="P:error-prone translesion synthesis"/>
    <property type="evidence" value="ECO:0007669"/>
    <property type="project" value="TreeGrafter"/>
</dbReference>
<dbReference type="InterPro" id="IPR050116">
    <property type="entry name" value="DNA_polymerase-Y"/>
</dbReference>
<keyword evidence="8 15" id="KW-0479">Metal-binding</keyword>
<dbReference type="HAMAP" id="MF_01113">
    <property type="entry name" value="DNApol_IV"/>
    <property type="match status" value="1"/>
</dbReference>
<sequence>MTKPMLRKIIHVDCDCFYASIEMRDDPSLLGKPIAVGGAPNKRGVVATCNYEARAYGVHSAMSSQRAQKLCPDLLFIRPRFDVYRAVSKEIQQIFQDYTSHIEPLSLDEAYLDVTDSPLYNNSATYIAKIIQQRIHQEIGITASAGVAPNKFLAKIASDWKKPSGLFVITPEQIDSFITHLPVHKLHGVGKITAYKLNRLGIYTGYDLKQWGRAELLRAFGNFGEKLWHLARGIDERPVKTQRRQSVSVERTFQEDLPSLQHCLTKLPELIDELNNRIARLDENYKTGKPFVKVKFHDFTQTTIEQQGAPLDLDSYQTLLKQAFERGNKPVRLLGIGTRVIDLQDIIEQLTLFN</sequence>
<comment type="catalytic activity">
    <reaction evidence="14 15">
        <text>DNA(n) + a 2'-deoxyribonucleoside 5'-triphosphate = DNA(n+1) + diphosphate</text>
        <dbReference type="Rhea" id="RHEA:22508"/>
        <dbReference type="Rhea" id="RHEA-COMP:17339"/>
        <dbReference type="Rhea" id="RHEA-COMP:17340"/>
        <dbReference type="ChEBI" id="CHEBI:33019"/>
        <dbReference type="ChEBI" id="CHEBI:61560"/>
        <dbReference type="ChEBI" id="CHEBI:173112"/>
        <dbReference type="EC" id="2.7.7.7"/>
    </reaction>
</comment>
<keyword evidence="5 15" id="KW-0808">Transferase</keyword>
<dbReference type="GO" id="GO:0009432">
    <property type="term" value="P:SOS response"/>
    <property type="evidence" value="ECO:0007669"/>
    <property type="project" value="UniProtKB-ARBA"/>
</dbReference>
<dbReference type="InterPro" id="IPR043502">
    <property type="entry name" value="DNA/RNA_pol_sf"/>
</dbReference>
<feature type="binding site" evidence="15">
    <location>
        <position position="108"/>
    </location>
    <ligand>
        <name>Mg(2+)</name>
        <dbReference type="ChEBI" id="CHEBI:18420"/>
    </ligand>
</feature>
<keyword evidence="18" id="KW-1185">Reference proteome</keyword>
<organism evidence="17 18">
    <name type="scientific">Entomomonas moraniae</name>
    <dbReference type="NCBI Taxonomy" id="2213226"/>
    <lineage>
        <taxon>Bacteria</taxon>
        <taxon>Pseudomonadati</taxon>
        <taxon>Pseudomonadota</taxon>
        <taxon>Gammaproteobacteria</taxon>
        <taxon>Pseudomonadales</taxon>
        <taxon>Pseudomonadaceae</taxon>
        <taxon>Entomomonas</taxon>
    </lineage>
</organism>
<evidence type="ECO:0000313" key="18">
    <source>
        <dbReference type="Proteomes" id="UP000273143"/>
    </source>
</evidence>
<reference evidence="18" key="1">
    <citation type="submission" date="2018-06" db="EMBL/GenBank/DDBJ databases">
        <title>Complete genome of Pseudomonas insecticola strain QZS01.</title>
        <authorList>
            <person name="Wang J."/>
            <person name="Su Q."/>
        </authorList>
    </citation>
    <scope>NUCLEOTIDE SEQUENCE [LARGE SCALE GENOMIC DNA]</scope>
    <source>
        <strain evidence="18">QZS01</strain>
    </source>
</reference>
<evidence type="ECO:0000256" key="6">
    <source>
        <dbReference type="ARBA" id="ARBA00022695"/>
    </source>
</evidence>
<dbReference type="GO" id="GO:0006261">
    <property type="term" value="P:DNA-templated DNA replication"/>
    <property type="evidence" value="ECO:0007669"/>
    <property type="project" value="UniProtKB-UniRule"/>
</dbReference>
<dbReference type="InterPro" id="IPR022880">
    <property type="entry name" value="DNApol_IV"/>
</dbReference>
<gene>
    <name evidence="15" type="primary">dinB</name>
    <name evidence="17" type="ORF">DM558_09445</name>
</gene>
<dbReference type="InterPro" id="IPR001126">
    <property type="entry name" value="UmuC"/>
</dbReference>
<feature type="domain" description="UmuC" evidence="16">
    <location>
        <begin position="9"/>
        <end position="190"/>
    </location>
</feature>
<evidence type="ECO:0000256" key="9">
    <source>
        <dbReference type="ARBA" id="ARBA00022763"/>
    </source>
</evidence>
<dbReference type="AlphaFoldDB" id="A0A3Q9JJH3"/>
<evidence type="ECO:0000256" key="15">
    <source>
        <dbReference type="HAMAP-Rule" id="MF_01113"/>
    </source>
</evidence>
<comment type="subcellular location">
    <subcellularLocation>
        <location evidence="1 15">Cytoplasm</location>
    </subcellularLocation>
</comment>
<keyword evidence="12 15" id="KW-0238">DNA-binding</keyword>
<dbReference type="PROSITE" id="PS50173">
    <property type="entry name" value="UMUC"/>
    <property type="match status" value="1"/>
</dbReference>
<evidence type="ECO:0000256" key="14">
    <source>
        <dbReference type="ARBA" id="ARBA00049244"/>
    </source>
</evidence>
<keyword evidence="13 15" id="KW-0234">DNA repair</keyword>
<evidence type="ECO:0000256" key="8">
    <source>
        <dbReference type="ARBA" id="ARBA00022723"/>
    </source>
</evidence>
<dbReference type="NCBIfam" id="NF002677">
    <property type="entry name" value="PRK02406.1"/>
    <property type="match status" value="1"/>
</dbReference>
<dbReference type="Gene3D" id="3.40.1170.60">
    <property type="match status" value="1"/>
</dbReference>
<dbReference type="FunFam" id="3.40.1170.60:FF:000001">
    <property type="entry name" value="DNA polymerase IV"/>
    <property type="match status" value="1"/>
</dbReference>
<evidence type="ECO:0000256" key="12">
    <source>
        <dbReference type="ARBA" id="ARBA00023125"/>
    </source>
</evidence>
<comment type="cofactor">
    <cofactor evidence="15">
        <name>Mg(2+)</name>
        <dbReference type="ChEBI" id="CHEBI:18420"/>
    </cofactor>
    <text evidence="15">Binds 2 magnesium ions per subunit.</text>
</comment>
<evidence type="ECO:0000256" key="13">
    <source>
        <dbReference type="ARBA" id="ARBA00023204"/>
    </source>
</evidence>
<dbReference type="GO" id="GO:0006281">
    <property type="term" value="P:DNA repair"/>
    <property type="evidence" value="ECO:0007669"/>
    <property type="project" value="UniProtKB-UniRule"/>
</dbReference>
<proteinExistence type="inferred from homology"/>
<dbReference type="SUPFAM" id="SSF100879">
    <property type="entry name" value="Lesion bypass DNA polymerase (Y-family), little finger domain"/>
    <property type="match status" value="1"/>
</dbReference>
<feature type="binding site" evidence="15">
    <location>
        <position position="13"/>
    </location>
    <ligand>
        <name>Mg(2+)</name>
        <dbReference type="ChEBI" id="CHEBI:18420"/>
    </ligand>
</feature>
<dbReference type="FunFam" id="1.10.150.20:FF:000019">
    <property type="entry name" value="DNA polymerase IV"/>
    <property type="match status" value="1"/>
</dbReference>
<dbReference type="Pfam" id="PF21999">
    <property type="entry name" value="IMS_HHH_1"/>
    <property type="match status" value="1"/>
</dbReference>
<evidence type="ECO:0000256" key="3">
    <source>
        <dbReference type="ARBA" id="ARBA00022457"/>
    </source>
</evidence>
<feature type="active site" evidence="15">
    <location>
        <position position="109"/>
    </location>
</feature>